<comment type="caution">
    <text evidence="3">The sequence shown here is derived from an EMBL/GenBank/DDBJ whole genome shotgun (WGS) entry which is preliminary data.</text>
</comment>
<evidence type="ECO:0000259" key="2">
    <source>
        <dbReference type="Pfam" id="PF00899"/>
    </source>
</evidence>
<dbReference type="AlphaFoldDB" id="A0A7V5U2N9"/>
<feature type="transmembrane region" description="Helical" evidence="1">
    <location>
        <begin position="21"/>
        <end position="39"/>
    </location>
</feature>
<dbReference type="SUPFAM" id="SSF69572">
    <property type="entry name" value="Activating enzymes of the ubiquitin-like proteins"/>
    <property type="match status" value="1"/>
</dbReference>
<gene>
    <name evidence="3" type="ORF">ENJ96_05735</name>
</gene>
<keyword evidence="1" id="KW-1133">Transmembrane helix</keyword>
<dbReference type="Proteomes" id="UP000886101">
    <property type="component" value="Unassembled WGS sequence"/>
</dbReference>
<evidence type="ECO:0000313" key="3">
    <source>
        <dbReference type="EMBL" id="HHI97337.1"/>
    </source>
</evidence>
<dbReference type="Pfam" id="PF00899">
    <property type="entry name" value="ThiF"/>
    <property type="match status" value="1"/>
</dbReference>
<protein>
    <submittedName>
        <fullName evidence="3">HesA/MoeB/ThiF family protein</fullName>
    </submittedName>
</protein>
<dbReference type="InterPro" id="IPR000594">
    <property type="entry name" value="ThiF_NAD_FAD-bd"/>
</dbReference>
<reference evidence="3" key="1">
    <citation type="journal article" date="2020" name="mSystems">
        <title>Genome- and Community-Level Interaction Insights into Carbon Utilization and Element Cycling Functions of Hydrothermarchaeota in Hydrothermal Sediment.</title>
        <authorList>
            <person name="Zhou Z."/>
            <person name="Liu Y."/>
            <person name="Xu W."/>
            <person name="Pan J."/>
            <person name="Luo Z.H."/>
            <person name="Li M."/>
        </authorList>
    </citation>
    <scope>NUCLEOTIDE SEQUENCE [LARGE SCALE GENOMIC DNA]</scope>
    <source>
        <strain evidence="3">HyVt-533</strain>
    </source>
</reference>
<sequence length="225" mass="24472">MRESIFARQKALLGPEEQARLRAATVFVAGIGGLGGFVAEGLTRFGIGGLVLVDPDRVSPSDLNRQILYTAKDVGAFKAQVAKERLLAIRDDLWVEAWVQPVSERTVIPSQTKVVVDALDNWESRFVLDELARKAGKYLVHAGLSGFFGQVTTISPDATSRLKDIFAGAREEEIPSAVFSICAVLAALQVQEVVNIICGRGPRLAGRLLVVDLEHYGFEMVPLVK</sequence>
<dbReference type="CDD" id="cd00757">
    <property type="entry name" value="ThiF_MoeB_HesA_family"/>
    <property type="match status" value="1"/>
</dbReference>
<dbReference type="PANTHER" id="PTHR10953">
    <property type="entry name" value="UBIQUITIN-ACTIVATING ENZYME E1"/>
    <property type="match status" value="1"/>
</dbReference>
<dbReference type="InterPro" id="IPR035985">
    <property type="entry name" value="Ubiquitin-activating_enz"/>
</dbReference>
<feature type="domain" description="THIF-type NAD/FAD binding fold" evidence="2">
    <location>
        <begin position="7"/>
        <end position="222"/>
    </location>
</feature>
<evidence type="ECO:0000256" key="1">
    <source>
        <dbReference type="SAM" id="Phobius"/>
    </source>
</evidence>
<keyword evidence="1" id="KW-0472">Membrane</keyword>
<dbReference type="Gene3D" id="3.40.50.720">
    <property type="entry name" value="NAD(P)-binding Rossmann-like Domain"/>
    <property type="match status" value="1"/>
</dbReference>
<dbReference type="InterPro" id="IPR045886">
    <property type="entry name" value="ThiF/MoeB/HesA"/>
</dbReference>
<dbReference type="EMBL" id="DROK01000162">
    <property type="protein sequence ID" value="HHI97337.1"/>
    <property type="molecule type" value="Genomic_DNA"/>
</dbReference>
<dbReference type="PANTHER" id="PTHR10953:SF102">
    <property type="entry name" value="ADENYLYLTRANSFERASE AND SULFURTRANSFERASE MOCS3"/>
    <property type="match status" value="1"/>
</dbReference>
<organism evidence="3">
    <name type="scientific">Thermodesulfatator atlanticus</name>
    <dbReference type="NCBI Taxonomy" id="501497"/>
    <lineage>
        <taxon>Bacteria</taxon>
        <taxon>Pseudomonadati</taxon>
        <taxon>Thermodesulfobacteriota</taxon>
        <taxon>Thermodesulfobacteria</taxon>
        <taxon>Thermodesulfobacteriales</taxon>
        <taxon>Thermodesulfatatoraceae</taxon>
        <taxon>Thermodesulfatator</taxon>
    </lineage>
</organism>
<dbReference type="GO" id="GO:0016779">
    <property type="term" value="F:nucleotidyltransferase activity"/>
    <property type="evidence" value="ECO:0007669"/>
    <property type="project" value="TreeGrafter"/>
</dbReference>
<dbReference type="GO" id="GO:0004792">
    <property type="term" value="F:thiosulfate-cyanide sulfurtransferase activity"/>
    <property type="evidence" value="ECO:0007669"/>
    <property type="project" value="TreeGrafter"/>
</dbReference>
<accession>A0A7V5U2N9</accession>
<dbReference type="GO" id="GO:0008641">
    <property type="term" value="F:ubiquitin-like modifier activating enzyme activity"/>
    <property type="evidence" value="ECO:0007669"/>
    <property type="project" value="InterPro"/>
</dbReference>
<proteinExistence type="predicted"/>
<keyword evidence="1" id="KW-0812">Transmembrane</keyword>
<name>A0A7V5U2N9_9BACT</name>
<dbReference type="GO" id="GO:0005737">
    <property type="term" value="C:cytoplasm"/>
    <property type="evidence" value="ECO:0007669"/>
    <property type="project" value="TreeGrafter"/>
</dbReference>